<dbReference type="Proteomes" id="UP001144978">
    <property type="component" value="Unassembled WGS sequence"/>
</dbReference>
<evidence type="ECO:0000313" key="2">
    <source>
        <dbReference type="Proteomes" id="UP001144978"/>
    </source>
</evidence>
<gene>
    <name evidence="1" type="ORF">NUW54_g2376</name>
</gene>
<accession>A0ACC1Q6V7</accession>
<reference evidence="1" key="1">
    <citation type="submission" date="2022-08" db="EMBL/GenBank/DDBJ databases">
        <title>Genome Sequence of Pycnoporus sanguineus.</title>
        <authorList>
            <person name="Buettner E."/>
        </authorList>
    </citation>
    <scope>NUCLEOTIDE SEQUENCE</scope>
    <source>
        <strain evidence="1">CG-C14</strain>
    </source>
</reference>
<comment type="caution">
    <text evidence="1">The sequence shown here is derived from an EMBL/GenBank/DDBJ whole genome shotgun (WGS) entry which is preliminary data.</text>
</comment>
<sequence>MGIPSFQDIKSGNWLSSPSRAQLILLMPTIPLTADTTPLQSRSMTNALPHTFVGEVVGIAVPGFVLVVSLMGIIFLVTRMYCRRRKTCSANKPGVISGKLHLVKLRLPTRRGAASHADLSVSPYVEAMLDSQRSPWRNRYTAADRNDHFQAMSLASDRDPVYPSPAYSRSSNAQMQAHRLSEPLTPCCSAVFPSRSVSSADFPIAHGLVETPLPPVVELGSSPASPLSRATSYTSLRTPISATRTDETAYLSDATVSTLPPSYRTRRPNIPVGRLFDDPSPPPPPLPDYLPPGPDGTFPRIVFPYASGSTGLASTRPSDEQGWVVSNPDANALAMPRTPRRSIDGGVSLAGGRLDLATSILHDVEHNTLPPPAYDGPRL</sequence>
<proteinExistence type="predicted"/>
<protein>
    <submittedName>
        <fullName evidence="1">Uncharacterized protein</fullName>
    </submittedName>
</protein>
<evidence type="ECO:0000313" key="1">
    <source>
        <dbReference type="EMBL" id="KAJ3010773.1"/>
    </source>
</evidence>
<name>A0ACC1Q6V7_9APHY</name>
<dbReference type="EMBL" id="JANSHE010000445">
    <property type="protein sequence ID" value="KAJ3010773.1"/>
    <property type="molecule type" value="Genomic_DNA"/>
</dbReference>
<organism evidence="1 2">
    <name type="scientific">Trametes sanguinea</name>
    <dbReference type="NCBI Taxonomy" id="158606"/>
    <lineage>
        <taxon>Eukaryota</taxon>
        <taxon>Fungi</taxon>
        <taxon>Dikarya</taxon>
        <taxon>Basidiomycota</taxon>
        <taxon>Agaricomycotina</taxon>
        <taxon>Agaricomycetes</taxon>
        <taxon>Polyporales</taxon>
        <taxon>Polyporaceae</taxon>
        <taxon>Trametes</taxon>
    </lineage>
</organism>
<keyword evidence="2" id="KW-1185">Reference proteome</keyword>